<dbReference type="AlphaFoldDB" id="A0A8J3ZYK0"/>
<dbReference type="Proteomes" id="UP000635606">
    <property type="component" value="Unassembled WGS sequence"/>
</dbReference>
<keyword evidence="2" id="KW-1185">Reference proteome</keyword>
<accession>A0A8J3ZYK0</accession>
<organism evidence="1 2">
    <name type="scientific">Virgisporangium ochraceum</name>
    <dbReference type="NCBI Taxonomy" id="65505"/>
    <lineage>
        <taxon>Bacteria</taxon>
        <taxon>Bacillati</taxon>
        <taxon>Actinomycetota</taxon>
        <taxon>Actinomycetes</taxon>
        <taxon>Micromonosporales</taxon>
        <taxon>Micromonosporaceae</taxon>
        <taxon>Virgisporangium</taxon>
    </lineage>
</organism>
<name>A0A8J3ZYK0_9ACTN</name>
<protein>
    <submittedName>
        <fullName evidence="1">Uncharacterized protein</fullName>
    </submittedName>
</protein>
<evidence type="ECO:0000313" key="2">
    <source>
        <dbReference type="Proteomes" id="UP000635606"/>
    </source>
</evidence>
<dbReference type="EMBL" id="BOPH01000094">
    <property type="protein sequence ID" value="GIJ72001.1"/>
    <property type="molecule type" value="Genomic_DNA"/>
</dbReference>
<proteinExistence type="predicted"/>
<evidence type="ECO:0000313" key="1">
    <source>
        <dbReference type="EMBL" id="GIJ72001.1"/>
    </source>
</evidence>
<comment type="caution">
    <text evidence="1">The sequence shown here is derived from an EMBL/GenBank/DDBJ whole genome shotgun (WGS) entry which is preliminary data.</text>
</comment>
<reference evidence="1" key="1">
    <citation type="submission" date="2021-01" db="EMBL/GenBank/DDBJ databases">
        <title>Whole genome shotgun sequence of Virgisporangium ochraceum NBRC 16418.</title>
        <authorList>
            <person name="Komaki H."/>
            <person name="Tamura T."/>
        </authorList>
    </citation>
    <scope>NUCLEOTIDE SEQUENCE</scope>
    <source>
        <strain evidence="1">NBRC 16418</strain>
    </source>
</reference>
<gene>
    <name evidence="1" type="ORF">Voc01_069180</name>
</gene>
<sequence length="90" mass="10029">MRNPPAEPEEPPRDTEKLRATLRTLGVLWRLEVTSSGRQVFVGLVGQATTASEMRRVQILAEGLLARRFGSASIGRWQQIGKAWTAELRA</sequence>
<dbReference type="RefSeq" id="WP_203931853.1">
    <property type="nucleotide sequence ID" value="NZ_BOPH01000094.1"/>
</dbReference>